<sequence>MEEQEGPAEGSGEGPVTVVFTWDVKPGREREFEDWADELHRVARGYSGHEGATWLRAEGNRHRYYTVLKFADQERLDWWLDSGERRSRIERLDGIAAEHRHGTTGLETWFSLPGESVPAPSKIKMIIVTLCAVYPLSIAFQAVIAPATKTWALPLRGLVFPIIMVPLLTLLVMPGLSRLLRRWLYPAGRVHRPARPGRPDR</sequence>
<feature type="domain" description="ABM" evidence="2">
    <location>
        <begin position="15"/>
        <end position="85"/>
    </location>
</feature>
<feature type="transmembrane region" description="Helical" evidence="1">
    <location>
        <begin position="151"/>
        <end position="173"/>
    </location>
</feature>
<keyword evidence="4" id="KW-1185">Reference proteome</keyword>
<organism evidence="3 4">
    <name type="scientific">Actinomadura rubrisoli</name>
    <dbReference type="NCBI Taxonomy" id="2530368"/>
    <lineage>
        <taxon>Bacteria</taxon>
        <taxon>Bacillati</taxon>
        <taxon>Actinomycetota</taxon>
        <taxon>Actinomycetes</taxon>
        <taxon>Streptosporangiales</taxon>
        <taxon>Thermomonosporaceae</taxon>
        <taxon>Actinomadura</taxon>
    </lineage>
</organism>
<dbReference type="RefSeq" id="WP_131889948.1">
    <property type="nucleotide sequence ID" value="NZ_SMKU01000018.1"/>
</dbReference>
<dbReference type="InterPro" id="IPR007138">
    <property type="entry name" value="ABM_dom"/>
</dbReference>
<reference evidence="3 4" key="1">
    <citation type="submission" date="2019-03" db="EMBL/GenBank/DDBJ databases">
        <title>Draft genome sequences of novel Actinobacteria.</title>
        <authorList>
            <person name="Sahin N."/>
            <person name="Ay H."/>
            <person name="Saygin H."/>
        </authorList>
    </citation>
    <scope>NUCLEOTIDE SEQUENCE [LARGE SCALE GENOMIC DNA]</scope>
    <source>
        <strain evidence="3 4">H3C3</strain>
    </source>
</reference>
<evidence type="ECO:0000313" key="3">
    <source>
        <dbReference type="EMBL" id="TDD94621.1"/>
    </source>
</evidence>
<gene>
    <name evidence="3" type="ORF">E1298_06465</name>
</gene>
<keyword evidence="3" id="KW-0560">Oxidoreductase</keyword>
<dbReference type="EMBL" id="SMKU01000018">
    <property type="protein sequence ID" value="TDD94621.1"/>
    <property type="molecule type" value="Genomic_DNA"/>
</dbReference>
<name>A0A4R5C4J4_9ACTN</name>
<dbReference type="Pfam" id="PF03992">
    <property type="entry name" value="ABM"/>
    <property type="match status" value="1"/>
</dbReference>
<dbReference type="SUPFAM" id="SSF54909">
    <property type="entry name" value="Dimeric alpha+beta barrel"/>
    <property type="match status" value="1"/>
</dbReference>
<dbReference type="Gene3D" id="3.30.70.100">
    <property type="match status" value="1"/>
</dbReference>
<dbReference type="Proteomes" id="UP000294513">
    <property type="component" value="Unassembled WGS sequence"/>
</dbReference>
<dbReference type="PANTHER" id="PTHR40057">
    <property type="entry name" value="SLR1162 PROTEIN"/>
    <property type="match status" value="1"/>
</dbReference>
<evidence type="ECO:0000259" key="2">
    <source>
        <dbReference type="Pfam" id="PF03992"/>
    </source>
</evidence>
<dbReference type="OrthoDB" id="1494254at2"/>
<protein>
    <submittedName>
        <fullName evidence="3">Antibiotic biosynthesis monooxygenase</fullName>
    </submittedName>
</protein>
<evidence type="ECO:0000313" key="4">
    <source>
        <dbReference type="Proteomes" id="UP000294513"/>
    </source>
</evidence>
<dbReference type="InterPro" id="IPR038762">
    <property type="entry name" value="ABM_predict"/>
</dbReference>
<feature type="transmembrane region" description="Helical" evidence="1">
    <location>
        <begin position="125"/>
        <end position="145"/>
    </location>
</feature>
<keyword evidence="1" id="KW-0812">Transmembrane</keyword>
<dbReference type="InterPro" id="IPR011008">
    <property type="entry name" value="Dimeric_a/b-barrel"/>
</dbReference>
<dbReference type="GO" id="GO:0004497">
    <property type="term" value="F:monooxygenase activity"/>
    <property type="evidence" value="ECO:0007669"/>
    <property type="project" value="UniProtKB-KW"/>
</dbReference>
<evidence type="ECO:0000256" key="1">
    <source>
        <dbReference type="SAM" id="Phobius"/>
    </source>
</evidence>
<proteinExistence type="predicted"/>
<dbReference type="AlphaFoldDB" id="A0A4R5C4J4"/>
<keyword evidence="3" id="KW-0503">Monooxygenase</keyword>
<accession>A0A4R5C4J4</accession>
<comment type="caution">
    <text evidence="3">The sequence shown here is derived from an EMBL/GenBank/DDBJ whole genome shotgun (WGS) entry which is preliminary data.</text>
</comment>
<keyword evidence="1" id="KW-0472">Membrane</keyword>
<keyword evidence="1" id="KW-1133">Transmembrane helix</keyword>
<dbReference type="PANTHER" id="PTHR40057:SF1">
    <property type="entry name" value="SLR1162 PROTEIN"/>
    <property type="match status" value="1"/>
</dbReference>